<keyword evidence="1 7" id="KW-0963">Cytoplasm</keyword>
<comment type="catalytic activity">
    <reaction evidence="6 7">
        <text>ATP + H2O = ADP + phosphate + H(+)</text>
        <dbReference type="Rhea" id="RHEA:13065"/>
        <dbReference type="ChEBI" id="CHEBI:15377"/>
        <dbReference type="ChEBI" id="CHEBI:15378"/>
        <dbReference type="ChEBI" id="CHEBI:30616"/>
        <dbReference type="ChEBI" id="CHEBI:43474"/>
        <dbReference type="ChEBI" id="CHEBI:456216"/>
        <dbReference type="EC" id="3.6.4.13"/>
    </reaction>
</comment>
<dbReference type="PROSITE" id="PS51192">
    <property type="entry name" value="HELICASE_ATP_BIND_1"/>
    <property type="match status" value="1"/>
</dbReference>
<dbReference type="InterPro" id="IPR050079">
    <property type="entry name" value="DEAD_box_RNA_helicase"/>
</dbReference>
<dbReference type="GO" id="GO:0003724">
    <property type="term" value="F:RNA helicase activity"/>
    <property type="evidence" value="ECO:0007669"/>
    <property type="project" value="UniProtKB-UniRule"/>
</dbReference>
<dbReference type="PROSITE" id="PS00039">
    <property type="entry name" value="DEAD_ATP_HELICASE"/>
    <property type="match status" value="1"/>
</dbReference>
<feature type="compositionally biased region" description="Basic and acidic residues" evidence="9">
    <location>
        <begin position="429"/>
        <end position="449"/>
    </location>
</feature>
<dbReference type="Proteomes" id="UP000367825">
    <property type="component" value="Unassembled WGS sequence"/>
</dbReference>
<evidence type="ECO:0000256" key="8">
    <source>
        <dbReference type="PROSITE-ProRule" id="PRU00552"/>
    </source>
</evidence>
<dbReference type="PROSITE" id="PS51195">
    <property type="entry name" value="Q_MOTIF"/>
    <property type="match status" value="1"/>
</dbReference>
<dbReference type="RefSeq" id="WP_150555607.1">
    <property type="nucleotide sequence ID" value="NZ_CABPSC010000007.1"/>
</dbReference>
<sequence>MSFETLGLSADILRAVTELGYTRPTPIQRQAIPAVLQGGDLLAGAQTGTGKTAGFTLPILQMLSSRARPAAANGKRAVRALVLTPTRELAAQVEESVTQYGKYLRLSSMTVFGGVSMVPQVKQLARGVDILVATPGRLLDHMQQKTVDLSHVEILVLDEADRMLDMGFIRDIRRVLAALPAQRQNLLFSATFSDEIKQLADSLLKSPALIEVARRNTTAETVAQKIHPVDRERKRELLEHLVREHNWFQVLVFTRTKHGANRLAEQLTKGGIPALAIHGNKSQGARTRALAEFKSGTLQVLVATDIAARGIDIDQLPHVVNFDLPEVAEDYVHRIGRTGRAGANGEAVSLVCVDEHQLLAQIERLIKRSIEREVIPGFEPDPNAVPQPIRKNQNGGRGAGGGRGARAEAQPRAPREGARGGRQGAEPGGVRREGERGGERGDHRERQDPNGRNARRGGNAGSGGNATINVGNVGNVGNIGNVGHVGIGGQGVRQQAPKRAGDAQRTAARATPGNGVPRQGRDAHNASRGQGAGGGGERSDFGQRGPRPARRDGAGGALLMGKPKRD</sequence>
<gene>
    <name evidence="7" type="primary">rhlE</name>
    <name evidence="13" type="ORF">PNO31109_02246</name>
</gene>
<dbReference type="GO" id="GO:0003676">
    <property type="term" value="F:nucleic acid binding"/>
    <property type="evidence" value="ECO:0007669"/>
    <property type="project" value="InterPro"/>
</dbReference>
<dbReference type="InterPro" id="IPR044742">
    <property type="entry name" value="DEAD/DEAH_RhlB"/>
</dbReference>
<dbReference type="Pfam" id="PF00270">
    <property type="entry name" value="DEAD"/>
    <property type="match status" value="1"/>
</dbReference>
<keyword evidence="2 7" id="KW-0547">Nucleotide-binding</keyword>
<dbReference type="AlphaFoldDB" id="A0A5E4UVM7"/>
<evidence type="ECO:0000256" key="9">
    <source>
        <dbReference type="SAM" id="MobiDB-lite"/>
    </source>
</evidence>
<dbReference type="GO" id="GO:0009266">
    <property type="term" value="P:response to temperature stimulus"/>
    <property type="evidence" value="ECO:0007669"/>
    <property type="project" value="UniProtKB-ARBA"/>
</dbReference>
<dbReference type="PANTHER" id="PTHR47959">
    <property type="entry name" value="ATP-DEPENDENT RNA HELICASE RHLE-RELATED"/>
    <property type="match status" value="1"/>
</dbReference>
<dbReference type="SMART" id="SM00487">
    <property type="entry name" value="DEXDc"/>
    <property type="match status" value="1"/>
</dbReference>
<dbReference type="Pfam" id="PF00271">
    <property type="entry name" value="Helicase_C"/>
    <property type="match status" value="1"/>
</dbReference>
<feature type="domain" description="DEAD-box RNA helicase Q" evidence="12">
    <location>
        <begin position="1"/>
        <end position="29"/>
    </location>
</feature>
<evidence type="ECO:0000256" key="6">
    <source>
        <dbReference type="ARBA" id="ARBA00047984"/>
    </source>
</evidence>
<evidence type="ECO:0000256" key="5">
    <source>
        <dbReference type="ARBA" id="ARBA00022840"/>
    </source>
</evidence>
<reference evidence="13 14" key="1">
    <citation type="submission" date="2019-08" db="EMBL/GenBank/DDBJ databases">
        <authorList>
            <person name="Peeters C."/>
        </authorList>
    </citation>
    <scope>NUCLEOTIDE SEQUENCE [LARGE SCALE GENOMIC DNA]</scope>
    <source>
        <strain evidence="13 14">LMG 31109</strain>
    </source>
</reference>
<evidence type="ECO:0000256" key="3">
    <source>
        <dbReference type="ARBA" id="ARBA00022801"/>
    </source>
</evidence>
<evidence type="ECO:0000313" key="14">
    <source>
        <dbReference type="Proteomes" id="UP000367825"/>
    </source>
</evidence>
<accession>A0A5E4UVM7</accession>
<proteinExistence type="inferred from homology"/>
<name>A0A5E4UVM7_9BURK</name>
<evidence type="ECO:0000259" key="12">
    <source>
        <dbReference type="PROSITE" id="PS51195"/>
    </source>
</evidence>
<evidence type="ECO:0000256" key="4">
    <source>
        <dbReference type="ARBA" id="ARBA00022806"/>
    </source>
</evidence>
<dbReference type="OrthoDB" id="5297934at2"/>
<dbReference type="InterPro" id="IPR001650">
    <property type="entry name" value="Helicase_C-like"/>
</dbReference>
<evidence type="ECO:0000259" key="10">
    <source>
        <dbReference type="PROSITE" id="PS51192"/>
    </source>
</evidence>
<dbReference type="GO" id="GO:0042255">
    <property type="term" value="P:ribosome assembly"/>
    <property type="evidence" value="ECO:0007669"/>
    <property type="project" value="InterPro"/>
</dbReference>
<dbReference type="InterPro" id="IPR011545">
    <property type="entry name" value="DEAD/DEAH_box_helicase_dom"/>
</dbReference>
<keyword evidence="7" id="KW-0690">Ribosome biogenesis</keyword>
<protein>
    <recommendedName>
        <fullName evidence="7">ATP-dependent RNA helicase RhlE</fullName>
        <ecNumber evidence="7">3.6.4.13</ecNumber>
    </recommendedName>
</protein>
<evidence type="ECO:0000256" key="7">
    <source>
        <dbReference type="HAMAP-Rule" id="MF_00968"/>
    </source>
</evidence>
<dbReference type="InterPro" id="IPR027417">
    <property type="entry name" value="P-loop_NTPase"/>
</dbReference>
<comment type="subcellular location">
    <subcellularLocation>
        <location evidence="7">Cytoplasm</location>
    </subcellularLocation>
</comment>
<dbReference type="GO" id="GO:0005524">
    <property type="term" value="F:ATP binding"/>
    <property type="evidence" value="ECO:0007669"/>
    <property type="project" value="UniProtKB-UniRule"/>
</dbReference>
<keyword evidence="4 7" id="KW-0347">Helicase</keyword>
<dbReference type="Gene3D" id="3.40.50.300">
    <property type="entry name" value="P-loop containing nucleotide triphosphate hydrolases"/>
    <property type="match status" value="2"/>
</dbReference>
<feature type="region of interest" description="Disordered" evidence="9">
    <location>
        <begin position="488"/>
        <end position="566"/>
    </location>
</feature>
<feature type="region of interest" description="Disordered" evidence="9">
    <location>
        <begin position="377"/>
        <end position="466"/>
    </location>
</feature>
<dbReference type="SMART" id="SM00490">
    <property type="entry name" value="HELICc"/>
    <property type="match status" value="1"/>
</dbReference>
<keyword evidence="5 7" id="KW-0067">ATP-binding</keyword>
<feature type="domain" description="Helicase ATP-binding" evidence="10">
    <location>
        <begin position="32"/>
        <end position="210"/>
    </location>
</feature>
<dbReference type="SUPFAM" id="SSF52540">
    <property type="entry name" value="P-loop containing nucleoside triphosphate hydrolases"/>
    <property type="match status" value="2"/>
</dbReference>
<dbReference type="EMBL" id="CABPSC010000007">
    <property type="protein sequence ID" value="VVE03613.1"/>
    <property type="molecule type" value="Genomic_DNA"/>
</dbReference>
<feature type="short sequence motif" description="Q motif" evidence="8">
    <location>
        <begin position="1"/>
        <end position="29"/>
    </location>
</feature>
<feature type="domain" description="Helicase C-terminal" evidence="11">
    <location>
        <begin position="233"/>
        <end position="383"/>
    </location>
</feature>
<comment type="similarity">
    <text evidence="7">Belongs to the DEAD box helicase family. RhlE subfamily.</text>
</comment>
<organism evidence="13 14">
    <name type="scientific">Pandoraea nosoerga</name>
    <dbReference type="NCBI Taxonomy" id="2508296"/>
    <lineage>
        <taxon>Bacteria</taxon>
        <taxon>Pseudomonadati</taxon>
        <taxon>Pseudomonadota</taxon>
        <taxon>Betaproteobacteria</taxon>
        <taxon>Burkholderiales</taxon>
        <taxon>Burkholderiaceae</taxon>
        <taxon>Pandoraea</taxon>
    </lineage>
</organism>
<feature type="compositionally biased region" description="Gly residues" evidence="9">
    <location>
        <begin position="395"/>
        <end position="404"/>
    </location>
</feature>
<dbReference type="HAMAP" id="MF_00968">
    <property type="entry name" value="DEAD_helicase_RhlE"/>
    <property type="match status" value="1"/>
</dbReference>
<dbReference type="FunFam" id="3.40.50.300:FF:000468">
    <property type="entry name" value="ATP-dependent RNA helicase RhlE"/>
    <property type="match status" value="1"/>
</dbReference>
<dbReference type="InterPro" id="IPR014001">
    <property type="entry name" value="Helicase_ATP-bd"/>
</dbReference>
<evidence type="ECO:0000256" key="1">
    <source>
        <dbReference type="ARBA" id="ARBA00022490"/>
    </source>
</evidence>
<evidence type="ECO:0000313" key="13">
    <source>
        <dbReference type="EMBL" id="VVE03613.1"/>
    </source>
</evidence>
<dbReference type="PANTHER" id="PTHR47959:SF13">
    <property type="entry name" value="ATP-DEPENDENT RNA HELICASE RHLE"/>
    <property type="match status" value="1"/>
</dbReference>
<dbReference type="PROSITE" id="PS51194">
    <property type="entry name" value="HELICASE_CTER"/>
    <property type="match status" value="1"/>
</dbReference>
<dbReference type="GO" id="GO:0005829">
    <property type="term" value="C:cytosol"/>
    <property type="evidence" value="ECO:0007669"/>
    <property type="project" value="TreeGrafter"/>
</dbReference>
<dbReference type="FunFam" id="3.40.50.300:FF:000108">
    <property type="entry name" value="ATP-dependent RNA helicase RhlE"/>
    <property type="match status" value="1"/>
</dbReference>
<keyword evidence="3 7" id="KW-0378">Hydrolase</keyword>
<dbReference type="InterPro" id="IPR028622">
    <property type="entry name" value="DEAD_helicase_RhlE"/>
</dbReference>
<dbReference type="GO" id="GO:0016887">
    <property type="term" value="F:ATP hydrolysis activity"/>
    <property type="evidence" value="ECO:0007669"/>
    <property type="project" value="RHEA"/>
</dbReference>
<dbReference type="CDD" id="cd00268">
    <property type="entry name" value="DEADc"/>
    <property type="match status" value="1"/>
</dbReference>
<dbReference type="InterPro" id="IPR000629">
    <property type="entry name" value="RNA-helicase_DEAD-box_CS"/>
</dbReference>
<evidence type="ECO:0000259" key="11">
    <source>
        <dbReference type="PROSITE" id="PS51194"/>
    </source>
</evidence>
<comment type="function">
    <text evidence="7">DEAD-box RNA helicase involved in ribosome assembly. Has RNA-dependent ATPase activity and unwinds double-stranded RNA.</text>
</comment>
<keyword evidence="14" id="KW-1185">Reference proteome</keyword>
<dbReference type="InterPro" id="IPR014014">
    <property type="entry name" value="RNA_helicase_DEAD_Q_motif"/>
</dbReference>
<dbReference type="CDD" id="cd18787">
    <property type="entry name" value="SF2_C_DEAD"/>
    <property type="match status" value="1"/>
</dbReference>
<dbReference type="EC" id="3.6.4.13" evidence="7"/>
<evidence type="ECO:0000256" key="2">
    <source>
        <dbReference type="ARBA" id="ARBA00022741"/>
    </source>
</evidence>